<name>A0A9D3W530_9ROSI</name>
<organism evidence="3 4">
    <name type="scientific">Gossypium stocksii</name>
    <dbReference type="NCBI Taxonomy" id="47602"/>
    <lineage>
        <taxon>Eukaryota</taxon>
        <taxon>Viridiplantae</taxon>
        <taxon>Streptophyta</taxon>
        <taxon>Embryophyta</taxon>
        <taxon>Tracheophyta</taxon>
        <taxon>Spermatophyta</taxon>
        <taxon>Magnoliopsida</taxon>
        <taxon>eudicotyledons</taxon>
        <taxon>Gunneridae</taxon>
        <taxon>Pentapetalae</taxon>
        <taxon>rosids</taxon>
        <taxon>malvids</taxon>
        <taxon>Malvales</taxon>
        <taxon>Malvaceae</taxon>
        <taxon>Malvoideae</taxon>
        <taxon>Gossypium</taxon>
    </lineage>
</organism>
<dbReference type="InterPro" id="IPR000873">
    <property type="entry name" value="AMP-dep_synth/lig_dom"/>
</dbReference>
<dbReference type="OrthoDB" id="10253115at2759"/>
<proteinExistence type="predicted"/>
<dbReference type="SUPFAM" id="SSF56801">
    <property type="entry name" value="Acetyl-CoA synthetase-like"/>
    <property type="match status" value="1"/>
</dbReference>
<gene>
    <name evidence="3" type="ORF">J1N35_011733</name>
</gene>
<dbReference type="EMBL" id="JAIQCV010000004">
    <property type="protein sequence ID" value="KAH1107965.1"/>
    <property type="molecule type" value="Genomic_DNA"/>
</dbReference>
<feature type="transmembrane region" description="Helical" evidence="1">
    <location>
        <begin position="50"/>
        <end position="72"/>
    </location>
</feature>
<sequence>LPFFFCDRSNHYSPVYRPIDSTINILLSSRTTREPKAILAGYVYYWPTNLAWVMGLVVLFICFLNGATLVLYHGSLLGCGFEKFIKGTGVTILGTVLSLVKTWKSLNCLEGLNWTEIKCFATTGEASNIDDDLWLSLKSYYKLVLECCGGTELLSVYIQRSLLQPQAFGTFSTAAMTVGFVILDEHGHPYPDDKTCVSEVRLLPLYLRATNRLLNVDPEEVYFEGMPMHNGMHLRRHGDILKRTFSGYLIVQGRADDTMNLGGIKTSFVEIERVYGGADESILETTAISVAPPGGGLE</sequence>
<feature type="domain" description="AMP-dependent synthetase/ligase" evidence="2">
    <location>
        <begin position="40"/>
        <end position="194"/>
    </location>
</feature>
<keyword evidence="1" id="KW-0812">Transmembrane</keyword>
<protein>
    <recommendedName>
        <fullName evidence="2">AMP-dependent synthetase/ligase domain-containing protein</fullName>
    </recommendedName>
</protein>
<evidence type="ECO:0000313" key="4">
    <source>
        <dbReference type="Proteomes" id="UP000828251"/>
    </source>
</evidence>
<dbReference type="InterPro" id="IPR042099">
    <property type="entry name" value="ANL_N_sf"/>
</dbReference>
<reference evidence="3 4" key="1">
    <citation type="journal article" date="2021" name="Plant Biotechnol. J.">
        <title>Multi-omics assisted identification of the key and species-specific regulatory components of drought-tolerant mechanisms in Gossypium stocksii.</title>
        <authorList>
            <person name="Yu D."/>
            <person name="Ke L."/>
            <person name="Zhang D."/>
            <person name="Wu Y."/>
            <person name="Sun Y."/>
            <person name="Mei J."/>
            <person name="Sun J."/>
            <person name="Sun Y."/>
        </authorList>
    </citation>
    <scope>NUCLEOTIDE SEQUENCE [LARGE SCALE GENOMIC DNA]</scope>
    <source>
        <strain evidence="4">cv. E1</strain>
        <tissue evidence="3">Leaf</tissue>
    </source>
</reference>
<keyword evidence="4" id="KW-1185">Reference proteome</keyword>
<keyword evidence="1" id="KW-0472">Membrane</keyword>
<keyword evidence="1" id="KW-1133">Transmembrane helix</keyword>
<dbReference type="Gene3D" id="3.40.50.12780">
    <property type="entry name" value="N-terminal domain of ligase-like"/>
    <property type="match status" value="1"/>
</dbReference>
<comment type="caution">
    <text evidence="3">The sequence shown here is derived from an EMBL/GenBank/DDBJ whole genome shotgun (WGS) entry which is preliminary data.</text>
</comment>
<evidence type="ECO:0000313" key="3">
    <source>
        <dbReference type="EMBL" id="KAH1107965.1"/>
    </source>
</evidence>
<dbReference type="PANTHER" id="PTHR44378:SF4">
    <property type="entry name" value="ACYL-ACTIVATING ENZYME 18, PEROXISOMAL ISOFORM X1-RELATED"/>
    <property type="match status" value="1"/>
</dbReference>
<feature type="non-terminal residue" evidence="3">
    <location>
        <position position="1"/>
    </location>
</feature>
<evidence type="ECO:0000256" key="1">
    <source>
        <dbReference type="SAM" id="Phobius"/>
    </source>
</evidence>
<accession>A0A9D3W530</accession>
<evidence type="ECO:0000259" key="2">
    <source>
        <dbReference type="Pfam" id="PF00501"/>
    </source>
</evidence>
<dbReference type="AlphaFoldDB" id="A0A9D3W530"/>
<dbReference type="Proteomes" id="UP000828251">
    <property type="component" value="Unassembled WGS sequence"/>
</dbReference>
<dbReference type="Pfam" id="PF00501">
    <property type="entry name" value="AMP-binding"/>
    <property type="match status" value="1"/>
</dbReference>
<dbReference type="PANTHER" id="PTHR44378">
    <property type="entry name" value="ACYL-ACTIVATING ENZYME 17, PEROXISOMAL-RELATED"/>
    <property type="match status" value="1"/>
</dbReference>